<reference evidence="1 2" key="2">
    <citation type="submission" date="2011-10" db="EMBL/GenBank/DDBJ databases">
        <title>Draft genome sequence of Candidatus Burkholderia kirkii.</title>
        <authorList>
            <person name="Carlier A.L."/>
            <person name="Eberl L."/>
        </authorList>
    </citation>
    <scope>NUCLEOTIDE SEQUENCE [LARGE SCALE GENOMIC DNA]</scope>
    <source>
        <strain evidence="1 2">UZHbot1</strain>
    </source>
</reference>
<evidence type="ECO:0000313" key="1">
    <source>
        <dbReference type="EMBL" id="CCD37681.1"/>
    </source>
</evidence>
<reference evidence="1 2" key="1">
    <citation type="submission" date="2011-09" db="EMBL/GenBank/DDBJ databases">
        <authorList>
            <person name="Carlier A."/>
        </authorList>
    </citation>
    <scope>NUCLEOTIDE SEQUENCE [LARGE SCALE GENOMIC DNA]</scope>
    <source>
        <strain evidence="1 2">UZHbot1</strain>
    </source>
</reference>
<evidence type="ECO:0000313" key="2">
    <source>
        <dbReference type="Proteomes" id="UP000003511"/>
    </source>
</evidence>
<dbReference type="BioCyc" id="CBUR1055526:G10QW-176-MONOMER"/>
<dbReference type="EMBL" id="CAFE01000117">
    <property type="protein sequence ID" value="CCD37681.1"/>
    <property type="molecule type" value="Genomic_DNA"/>
</dbReference>
<proteinExistence type="predicted"/>
<organism evidence="1 2">
    <name type="scientific">Candidatus Paraburkholderia kirkii UZHbot1</name>
    <dbReference type="NCBI Taxonomy" id="1055526"/>
    <lineage>
        <taxon>Bacteria</taxon>
        <taxon>Pseudomonadati</taxon>
        <taxon>Pseudomonadota</taxon>
        <taxon>Betaproteobacteria</taxon>
        <taxon>Burkholderiales</taxon>
        <taxon>Burkholderiaceae</taxon>
        <taxon>Paraburkholderia</taxon>
    </lineage>
</organism>
<gene>
    <name evidence="1" type="ORF">BKIR_c2_4656</name>
</gene>
<dbReference type="InterPro" id="IPR021317">
    <property type="entry name" value="DUF2917"/>
</dbReference>
<sequence>MTDRAVRDKELVGGAGKALMTGGCLEGAQRVQGGKLSEVHRMVAEVVVNTAHSGENLSDALPRIGLSHRNVPLAECIMREISTSVTFEIKPSETVPMRIARGTRLTVHGNPVWATRSNDIEDYWIAPGDNLKLRERERLWLSVEGDRPAYVVFTILPRCDERATHWLSTGIERLAQRLCAGWRTV</sequence>
<accession>G4M952</accession>
<keyword evidence="2" id="KW-1185">Reference proteome</keyword>
<dbReference type="AlphaFoldDB" id="G4M952"/>
<comment type="caution">
    <text evidence="1">The sequence shown here is derived from an EMBL/GenBank/DDBJ whole genome shotgun (WGS) entry which is preliminary data.</text>
</comment>
<name>G4M952_9BURK</name>
<protein>
    <submittedName>
        <fullName evidence="1">Uncharacterized protein</fullName>
    </submittedName>
</protein>
<dbReference type="HOGENOM" id="CLU_1607771_0_0_4"/>
<dbReference type="Pfam" id="PF11142">
    <property type="entry name" value="DUF2917"/>
    <property type="match status" value="1"/>
</dbReference>
<dbReference type="Proteomes" id="UP000003511">
    <property type="component" value="Unassembled WGS sequence"/>
</dbReference>
<dbReference type="STRING" id="1055526.BKIR_c2_4656"/>